<dbReference type="PANTHER" id="PTHR11645:SF0">
    <property type="entry name" value="PYRROLINE-5-CARBOXYLATE REDUCTASE 3"/>
    <property type="match status" value="1"/>
</dbReference>
<dbReference type="Pfam" id="PF03807">
    <property type="entry name" value="F420_oxidored"/>
    <property type="match status" value="1"/>
</dbReference>
<evidence type="ECO:0000256" key="8">
    <source>
        <dbReference type="ARBA" id="ARBA00058118"/>
    </source>
</evidence>
<dbReference type="Gene3D" id="1.10.3730.10">
    <property type="entry name" value="ProC C-terminal domain-like"/>
    <property type="match status" value="1"/>
</dbReference>
<evidence type="ECO:0000256" key="1">
    <source>
        <dbReference type="ARBA" id="ARBA00004496"/>
    </source>
</evidence>
<keyword evidence="3 9" id="KW-0963">Cytoplasm</keyword>
<keyword evidence="15" id="KW-1185">Reference proteome</keyword>
<comment type="function">
    <text evidence="8 9">Catalyzes the reduction of 1-pyrroline-5-carboxylate (PCA) to L-proline.</text>
</comment>
<comment type="pathway">
    <text evidence="9">Amino-acid biosynthesis; L-proline biosynthesis; L-proline from L-glutamate 5-semialdehyde: step 1/1.</text>
</comment>
<dbReference type="PIRSF" id="PIRSF000193">
    <property type="entry name" value="Pyrrol-5-carb_rd"/>
    <property type="match status" value="1"/>
</dbReference>
<evidence type="ECO:0000256" key="9">
    <source>
        <dbReference type="HAMAP-Rule" id="MF_01925"/>
    </source>
</evidence>
<dbReference type="GO" id="GO:0005737">
    <property type="term" value="C:cytoplasm"/>
    <property type="evidence" value="ECO:0007669"/>
    <property type="project" value="UniProtKB-SubCell"/>
</dbReference>
<dbReference type="HAMAP" id="MF_01925">
    <property type="entry name" value="P5C_reductase"/>
    <property type="match status" value="1"/>
</dbReference>
<evidence type="ECO:0000313" key="14">
    <source>
        <dbReference type="EMBL" id="PAB60466.1"/>
    </source>
</evidence>
<evidence type="ECO:0000256" key="6">
    <source>
        <dbReference type="ARBA" id="ARBA00022857"/>
    </source>
</evidence>
<dbReference type="GO" id="GO:0055129">
    <property type="term" value="P:L-proline biosynthetic process"/>
    <property type="evidence" value="ECO:0007669"/>
    <property type="project" value="UniProtKB-UniRule"/>
</dbReference>
<dbReference type="InterPro" id="IPR008927">
    <property type="entry name" value="6-PGluconate_DH-like_C_sf"/>
</dbReference>
<sequence length="268" mass="28749">MYKIGFIGCGNMGKAMIGGIINSRIYKADEIIALDLNECLLSEVKGVFGINTTRDTLYLAENSRIIILSVKPNIYNIILNEIKDKISHDTIVISIAPGISIKSIEDVIGSDKKVIRTMPNTPALVNEGMSAICISNKVSEVEKEEVLKIYSSFGIAEIVSEKLMDCVVGVSGSSPAYVYMFIEAMADVAVLAGMPRDKAYKFAAQSIMGSAKMVLDTGIHPAALKDMVCSPGGTTIEAAAVLEEMGFRSSVISAMKSCIKKSSKLTSK</sequence>
<accession>A0A267MLQ2</accession>
<dbReference type="InterPro" id="IPR029036">
    <property type="entry name" value="P5CR_dimer"/>
</dbReference>
<comment type="catalytic activity">
    <reaction evidence="9">
        <text>L-proline + NADP(+) = (S)-1-pyrroline-5-carboxylate + NADPH + 2 H(+)</text>
        <dbReference type="Rhea" id="RHEA:14109"/>
        <dbReference type="ChEBI" id="CHEBI:15378"/>
        <dbReference type="ChEBI" id="CHEBI:17388"/>
        <dbReference type="ChEBI" id="CHEBI:57783"/>
        <dbReference type="ChEBI" id="CHEBI:58349"/>
        <dbReference type="ChEBI" id="CHEBI:60039"/>
        <dbReference type="EC" id="1.5.1.2"/>
    </reaction>
</comment>
<dbReference type="SUPFAM" id="SSF51735">
    <property type="entry name" value="NAD(P)-binding Rossmann-fold domains"/>
    <property type="match status" value="1"/>
</dbReference>
<feature type="binding site" evidence="11">
    <location>
        <begin position="7"/>
        <end position="12"/>
    </location>
    <ligand>
        <name>NADP(+)</name>
        <dbReference type="ChEBI" id="CHEBI:58349"/>
    </ligand>
</feature>
<evidence type="ECO:0000256" key="4">
    <source>
        <dbReference type="ARBA" id="ARBA00022605"/>
    </source>
</evidence>
<keyword evidence="4 9" id="KW-0028">Amino-acid biosynthesis</keyword>
<evidence type="ECO:0000256" key="2">
    <source>
        <dbReference type="ARBA" id="ARBA00005525"/>
    </source>
</evidence>
<dbReference type="RefSeq" id="WP_095132003.1">
    <property type="nucleotide sequence ID" value="NZ_NIBG01000003.1"/>
</dbReference>
<keyword evidence="5 9" id="KW-0641">Proline biosynthesis</keyword>
<dbReference type="Pfam" id="PF14748">
    <property type="entry name" value="P5CR_dimer"/>
    <property type="match status" value="1"/>
</dbReference>
<dbReference type="Proteomes" id="UP000216024">
    <property type="component" value="Unassembled WGS sequence"/>
</dbReference>
<dbReference type="OrthoDB" id="9805754at2"/>
<dbReference type="InterPro" id="IPR028939">
    <property type="entry name" value="P5C_Rdtase_cat_N"/>
</dbReference>
<dbReference type="EMBL" id="NIBG01000003">
    <property type="protein sequence ID" value="PAB60466.1"/>
    <property type="molecule type" value="Genomic_DNA"/>
</dbReference>
<keyword evidence="6 9" id="KW-0521">NADP</keyword>
<dbReference type="InterPro" id="IPR036291">
    <property type="entry name" value="NAD(P)-bd_dom_sf"/>
</dbReference>
<dbReference type="Gene3D" id="3.40.50.720">
    <property type="entry name" value="NAD(P)-binding Rossmann-like Domain"/>
    <property type="match status" value="1"/>
</dbReference>
<dbReference type="UniPathway" id="UPA00098">
    <property type="reaction ID" value="UER00361"/>
</dbReference>
<reference evidence="14 15" key="1">
    <citation type="submission" date="2017-06" db="EMBL/GenBank/DDBJ databases">
        <title>Draft genome sequence of anaerobic fermentative bacterium Anaeromicrobium sediminis DY2726D isolated from West Pacific Ocean sediments.</title>
        <authorList>
            <person name="Zeng X."/>
        </authorList>
    </citation>
    <scope>NUCLEOTIDE SEQUENCE [LARGE SCALE GENOMIC DNA]</scope>
    <source>
        <strain evidence="14 15">DY2726D</strain>
    </source>
</reference>
<evidence type="ECO:0000256" key="5">
    <source>
        <dbReference type="ARBA" id="ARBA00022650"/>
    </source>
</evidence>
<comment type="similarity">
    <text evidence="2 9">Belongs to the pyrroline-5-carboxylate reductase family.</text>
</comment>
<evidence type="ECO:0000259" key="13">
    <source>
        <dbReference type="Pfam" id="PF14748"/>
    </source>
</evidence>
<evidence type="ECO:0000256" key="3">
    <source>
        <dbReference type="ARBA" id="ARBA00022490"/>
    </source>
</evidence>
<evidence type="ECO:0000313" key="15">
    <source>
        <dbReference type="Proteomes" id="UP000216024"/>
    </source>
</evidence>
<dbReference type="FunFam" id="1.10.3730.10:FF:000001">
    <property type="entry name" value="Pyrroline-5-carboxylate reductase"/>
    <property type="match status" value="1"/>
</dbReference>
<gene>
    <name evidence="9" type="primary">proC</name>
    <name evidence="14" type="ORF">CCE28_06100</name>
</gene>
<dbReference type="NCBIfam" id="TIGR00112">
    <property type="entry name" value="proC"/>
    <property type="match status" value="1"/>
</dbReference>
<dbReference type="AlphaFoldDB" id="A0A267MLQ2"/>
<comment type="caution">
    <text evidence="14">The sequence shown here is derived from an EMBL/GenBank/DDBJ whole genome shotgun (WGS) entry which is preliminary data.</text>
</comment>
<dbReference type="FunFam" id="3.40.50.720:FF:000190">
    <property type="entry name" value="Pyrroline-5-carboxylate reductase"/>
    <property type="match status" value="1"/>
</dbReference>
<feature type="domain" description="Pyrroline-5-carboxylate reductase catalytic N-terminal" evidence="12">
    <location>
        <begin position="3"/>
        <end position="97"/>
    </location>
</feature>
<protein>
    <recommendedName>
        <fullName evidence="9 10">Pyrroline-5-carboxylate reductase</fullName>
        <shortName evidence="9">P5C reductase</shortName>
        <shortName evidence="9">P5CR</shortName>
        <ecNumber evidence="9 10">1.5.1.2</ecNumber>
    </recommendedName>
    <alternativeName>
        <fullName evidence="9">PCA reductase</fullName>
    </alternativeName>
</protein>
<dbReference type="GO" id="GO:0004735">
    <property type="term" value="F:pyrroline-5-carboxylate reductase activity"/>
    <property type="evidence" value="ECO:0007669"/>
    <property type="project" value="UniProtKB-UniRule"/>
</dbReference>
<feature type="domain" description="Pyrroline-5-carboxylate reductase dimerisation" evidence="13">
    <location>
        <begin position="161"/>
        <end position="265"/>
    </location>
</feature>
<evidence type="ECO:0000256" key="11">
    <source>
        <dbReference type="PIRSR" id="PIRSR000193-1"/>
    </source>
</evidence>
<dbReference type="SUPFAM" id="SSF48179">
    <property type="entry name" value="6-phosphogluconate dehydrogenase C-terminal domain-like"/>
    <property type="match status" value="1"/>
</dbReference>
<evidence type="ECO:0000256" key="7">
    <source>
        <dbReference type="ARBA" id="ARBA00023002"/>
    </source>
</evidence>
<dbReference type="EC" id="1.5.1.2" evidence="9 10"/>
<organism evidence="14 15">
    <name type="scientific">Anaeromicrobium sediminis</name>
    <dbReference type="NCBI Taxonomy" id="1478221"/>
    <lineage>
        <taxon>Bacteria</taxon>
        <taxon>Bacillati</taxon>
        <taxon>Bacillota</taxon>
        <taxon>Clostridia</taxon>
        <taxon>Peptostreptococcales</taxon>
        <taxon>Thermotaleaceae</taxon>
        <taxon>Anaeromicrobium</taxon>
    </lineage>
</organism>
<name>A0A267MLQ2_9FIRM</name>
<keyword evidence="7 9" id="KW-0560">Oxidoreductase</keyword>
<evidence type="ECO:0000256" key="10">
    <source>
        <dbReference type="NCBIfam" id="TIGR00112"/>
    </source>
</evidence>
<proteinExistence type="inferred from homology"/>
<dbReference type="PANTHER" id="PTHR11645">
    <property type="entry name" value="PYRROLINE-5-CARBOXYLATE REDUCTASE"/>
    <property type="match status" value="1"/>
</dbReference>
<comment type="catalytic activity">
    <reaction evidence="9">
        <text>L-proline + NAD(+) = (S)-1-pyrroline-5-carboxylate + NADH + 2 H(+)</text>
        <dbReference type="Rhea" id="RHEA:14105"/>
        <dbReference type="ChEBI" id="CHEBI:15378"/>
        <dbReference type="ChEBI" id="CHEBI:17388"/>
        <dbReference type="ChEBI" id="CHEBI:57540"/>
        <dbReference type="ChEBI" id="CHEBI:57945"/>
        <dbReference type="ChEBI" id="CHEBI:60039"/>
        <dbReference type="EC" id="1.5.1.2"/>
    </reaction>
</comment>
<evidence type="ECO:0000259" key="12">
    <source>
        <dbReference type="Pfam" id="PF03807"/>
    </source>
</evidence>
<dbReference type="InterPro" id="IPR000304">
    <property type="entry name" value="Pyrroline-COOH_reductase"/>
</dbReference>
<comment type="subcellular location">
    <subcellularLocation>
        <location evidence="1 9">Cytoplasm</location>
    </subcellularLocation>
</comment>